<accession>A0A8B8D067</accession>
<sequence>MPILAKEKKTDVSVLRSISPRICQINRFQPNMPASIERRVDKLFCLVFLKSNTVKVPEEIGKGIFGHTHLLLSKAKYGEKGNSCISLKTYNEEVAQRKNPGHLVFHPLLYNRAFILAMRNLKDIERSNTAKVTVKHNTSENINLSQLHKIFQRDGEDGLRARL</sequence>
<evidence type="ECO:0000313" key="1">
    <source>
        <dbReference type="Proteomes" id="UP000694844"/>
    </source>
</evidence>
<dbReference type="GeneID" id="111123442"/>
<protein>
    <submittedName>
        <fullName evidence="2">Uncharacterized protein LOC111123442</fullName>
    </submittedName>
</protein>
<dbReference type="Proteomes" id="UP000694844">
    <property type="component" value="Chromosome 3"/>
</dbReference>
<keyword evidence="1" id="KW-1185">Reference proteome</keyword>
<name>A0A8B8D067_CRAVI</name>
<organism evidence="1 2">
    <name type="scientific">Crassostrea virginica</name>
    <name type="common">Eastern oyster</name>
    <dbReference type="NCBI Taxonomy" id="6565"/>
    <lineage>
        <taxon>Eukaryota</taxon>
        <taxon>Metazoa</taxon>
        <taxon>Spiralia</taxon>
        <taxon>Lophotrochozoa</taxon>
        <taxon>Mollusca</taxon>
        <taxon>Bivalvia</taxon>
        <taxon>Autobranchia</taxon>
        <taxon>Pteriomorphia</taxon>
        <taxon>Ostreida</taxon>
        <taxon>Ostreoidea</taxon>
        <taxon>Ostreidae</taxon>
        <taxon>Crassostrea</taxon>
    </lineage>
</organism>
<reference evidence="2" key="1">
    <citation type="submission" date="2025-08" db="UniProtKB">
        <authorList>
            <consortium name="RefSeq"/>
        </authorList>
    </citation>
    <scope>IDENTIFICATION</scope>
    <source>
        <tissue evidence="2">Whole sample</tissue>
    </source>
</reference>
<dbReference type="KEGG" id="cvn:111123442"/>
<dbReference type="RefSeq" id="XP_022321468.1">
    <property type="nucleotide sequence ID" value="XM_022465760.1"/>
</dbReference>
<gene>
    <name evidence="2" type="primary">LOC111123442</name>
</gene>
<proteinExistence type="predicted"/>
<dbReference type="AlphaFoldDB" id="A0A8B8D067"/>
<evidence type="ECO:0000313" key="2">
    <source>
        <dbReference type="RefSeq" id="XP_022321468.1"/>
    </source>
</evidence>